<dbReference type="Proteomes" id="UP000186817">
    <property type="component" value="Unassembled WGS sequence"/>
</dbReference>
<keyword evidence="3" id="KW-1185">Reference proteome</keyword>
<evidence type="ECO:0000313" key="3">
    <source>
        <dbReference type="Proteomes" id="UP000186817"/>
    </source>
</evidence>
<name>A0A1Q9DJT6_SYMMI</name>
<dbReference type="InterPro" id="IPR050374">
    <property type="entry name" value="RRT5_SRSF_SR"/>
</dbReference>
<accession>A0A1Q9DJT6</accession>
<dbReference type="PROSITE" id="PS50102">
    <property type="entry name" value="RRM"/>
    <property type="match status" value="1"/>
</dbReference>
<comment type="caution">
    <text evidence="2">The sequence shown here is derived from an EMBL/GenBank/DDBJ whole genome shotgun (WGS) entry which is preliminary data.</text>
</comment>
<gene>
    <name evidence="2" type="primary">SPAC328.05</name>
    <name evidence="2" type="ORF">AK812_SmicGene22442</name>
</gene>
<dbReference type="InterPro" id="IPR012677">
    <property type="entry name" value="Nucleotide-bd_a/b_plait_sf"/>
</dbReference>
<dbReference type="Pfam" id="PF00076">
    <property type="entry name" value="RRM_1"/>
    <property type="match status" value="1"/>
</dbReference>
<dbReference type="InterPro" id="IPR000504">
    <property type="entry name" value="RRM_dom"/>
</dbReference>
<sequence length="166" mass="17777">MQNWGAPAFGKGKAQPAYGKANPVPARPAGPYGDRGNTGDWDSPQWGSQQFAPMAAMMAMMMSGGFTGGKGGSQVKGDPKFLVYVANVDWKATWQELKDHMKQAGNVEFCSILTEGGTDWGRSKGVACVRYATVEDVANAIATLNQSDFKGRPIKVDHWTSKTASV</sequence>
<protein>
    <submittedName>
        <fullName evidence="2">Putative RNA-binding protein</fullName>
    </submittedName>
</protein>
<dbReference type="CDD" id="cd00590">
    <property type="entry name" value="RRM_SF"/>
    <property type="match status" value="1"/>
</dbReference>
<dbReference type="AlphaFoldDB" id="A0A1Q9DJT6"/>
<dbReference type="GO" id="GO:0003729">
    <property type="term" value="F:mRNA binding"/>
    <property type="evidence" value="ECO:0007669"/>
    <property type="project" value="TreeGrafter"/>
</dbReference>
<evidence type="ECO:0000313" key="2">
    <source>
        <dbReference type="EMBL" id="OLP95442.1"/>
    </source>
</evidence>
<proteinExistence type="predicted"/>
<dbReference type="OrthoDB" id="272703at2759"/>
<dbReference type="PANTHER" id="PTHR23003">
    <property type="entry name" value="RNA RECOGNITION MOTIF RRM DOMAIN CONTAINING PROTEIN"/>
    <property type="match status" value="1"/>
</dbReference>
<dbReference type="EMBL" id="LSRX01000502">
    <property type="protein sequence ID" value="OLP95442.1"/>
    <property type="molecule type" value="Genomic_DNA"/>
</dbReference>
<dbReference type="InterPro" id="IPR035979">
    <property type="entry name" value="RBD_domain_sf"/>
</dbReference>
<dbReference type="Gene3D" id="3.30.70.330">
    <property type="match status" value="1"/>
</dbReference>
<keyword evidence="1" id="KW-0694">RNA-binding</keyword>
<dbReference type="SUPFAM" id="SSF54928">
    <property type="entry name" value="RNA-binding domain, RBD"/>
    <property type="match status" value="1"/>
</dbReference>
<dbReference type="OMA" id="VWIGNIP"/>
<reference evidence="2 3" key="1">
    <citation type="submission" date="2016-02" db="EMBL/GenBank/DDBJ databases">
        <title>Genome analysis of coral dinoflagellate symbionts highlights evolutionary adaptations to a symbiotic lifestyle.</title>
        <authorList>
            <person name="Aranda M."/>
            <person name="Li Y."/>
            <person name="Liew Y.J."/>
            <person name="Baumgarten S."/>
            <person name="Simakov O."/>
            <person name="Wilson M."/>
            <person name="Piel J."/>
            <person name="Ashoor H."/>
            <person name="Bougouffa S."/>
            <person name="Bajic V.B."/>
            <person name="Ryu T."/>
            <person name="Ravasi T."/>
            <person name="Bayer T."/>
            <person name="Micklem G."/>
            <person name="Kim H."/>
            <person name="Bhak J."/>
            <person name="Lajeunesse T.C."/>
            <person name="Voolstra C.R."/>
        </authorList>
    </citation>
    <scope>NUCLEOTIDE SEQUENCE [LARGE SCALE GENOMIC DNA]</scope>
    <source>
        <strain evidence="2 3">CCMP2467</strain>
    </source>
</reference>
<organism evidence="2 3">
    <name type="scientific">Symbiodinium microadriaticum</name>
    <name type="common">Dinoflagellate</name>
    <name type="synonym">Zooxanthella microadriatica</name>
    <dbReference type="NCBI Taxonomy" id="2951"/>
    <lineage>
        <taxon>Eukaryota</taxon>
        <taxon>Sar</taxon>
        <taxon>Alveolata</taxon>
        <taxon>Dinophyceae</taxon>
        <taxon>Suessiales</taxon>
        <taxon>Symbiodiniaceae</taxon>
        <taxon>Symbiodinium</taxon>
    </lineage>
</organism>
<dbReference type="GO" id="GO:0005737">
    <property type="term" value="C:cytoplasm"/>
    <property type="evidence" value="ECO:0007669"/>
    <property type="project" value="TreeGrafter"/>
</dbReference>
<evidence type="ECO:0000256" key="1">
    <source>
        <dbReference type="ARBA" id="ARBA00022884"/>
    </source>
</evidence>
<dbReference type="GO" id="GO:0005634">
    <property type="term" value="C:nucleus"/>
    <property type="evidence" value="ECO:0007669"/>
    <property type="project" value="TreeGrafter"/>
</dbReference>
<dbReference type="SMART" id="SM00360">
    <property type="entry name" value="RRM"/>
    <property type="match status" value="1"/>
</dbReference>